<sequence>MEAPIPDCYGDWTLEQMRLVCTARKHNEKKNTSKNGRVKPLPAYDENKTSVELLLQRQSCNSWRLDELQEKRTKNCMFRLLNVLFSDG</sequence>
<evidence type="ECO:0000313" key="1">
    <source>
        <dbReference type="EMBL" id="KAK1944161.1"/>
    </source>
</evidence>
<dbReference type="AlphaFoldDB" id="A0AAD9GU71"/>
<accession>A0AAD9GU71</accession>
<reference evidence="1" key="1">
    <citation type="submission" date="2023-08" db="EMBL/GenBank/DDBJ databases">
        <title>Reference Genome Resource for the Citrus Pathogen Phytophthora citrophthora.</title>
        <authorList>
            <person name="Moller H."/>
            <person name="Coetzee B."/>
            <person name="Rose L.J."/>
            <person name="Van Niekerk J.M."/>
        </authorList>
    </citation>
    <scope>NUCLEOTIDE SEQUENCE</scope>
    <source>
        <strain evidence="1">STE-U-9442</strain>
    </source>
</reference>
<keyword evidence="2" id="KW-1185">Reference proteome</keyword>
<gene>
    <name evidence="1" type="ORF">P3T76_004073</name>
</gene>
<organism evidence="1 2">
    <name type="scientific">Phytophthora citrophthora</name>
    <dbReference type="NCBI Taxonomy" id="4793"/>
    <lineage>
        <taxon>Eukaryota</taxon>
        <taxon>Sar</taxon>
        <taxon>Stramenopiles</taxon>
        <taxon>Oomycota</taxon>
        <taxon>Peronosporomycetes</taxon>
        <taxon>Peronosporales</taxon>
        <taxon>Peronosporaceae</taxon>
        <taxon>Phytophthora</taxon>
    </lineage>
</organism>
<comment type="caution">
    <text evidence="1">The sequence shown here is derived from an EMBL/GenBank/DDBJ whole genome shotgun (WGS) entry which is preliminary data.</text>
</comment>
<dbReference type="Proteomes" id="UP001259832">
    <property type="component" value="Unassembled WGS sequence"/>
</dbReference>
<proteinExistence type="predicted"/>
<protein>
    <submittedName>
        <fullName evidence="1">Uncharacterized protein</fullName>
    </submittedName>
</protein>
<evidence type="ECO:0000313" key="2">
    <source>
        <dbReference type="Proteomes" id="UP001259832"/>
    </source>
</evidence>
<name>A0AAD9GU71_9STRA</name>
<dbReference type="EMBL" id="JASMQC010000006">
    <property type="protein sequence ID" value="KAK1944161.1"/>
    <property type="molecule type" value="Genomic_DNA"/>
</dbReference>